<keyword evidence="6" id="KW-1185">Reference proteome</keyword>
<dbReference type="RefSeq" id="WP_055730108.1">
    <property type="nucleotide sequence ID" value="NZ_FUYX01000018.1"/>
</dbReference>
<dbReference type="InterPro" id="IPR018376">
    <property type="entry name" value="Enoyl-CoA_hyd/isom_CS"/>
</dbReference>
<dbReference type="STRING" id="53254.SAMN05660750_04641"/>
<reference evidence="4 6" key="1">
    <citation type="submission" date="2015-10" db="EMBL/GenBank/DDBJ databases">
        <title>Draft genome of Bosea thiooxidans.</title>
        <authorList>
            <person name="Wang X."/>
        </authorList>
    </citation>
    <scope>NUCLEOTIDE SEQUENCE [LARGE SCALE GENOMIC DNA]</scope>
    <source>
        <strain evidence="4 6">CGMCC 9174</strain>
    </source>
</reference>
<evidence type="ECO:0000313" key="7">
    <source>
        <dbReference type="Proteomes" id="UP000190130"/>
    </source>
</evidence>
<dbReference type="OrthoDB" id="9775794at2"/>
<dbReference type="Gene3D" id="3.90.226.10">
    <property type="entry name" value="2-enoyl-CoA Hydratase, Chain A, domain 1"/>
    <property type="match status" value="1"/>
</dbReference>
<sequence>MTSAFTSFERRGPVALLTFSRPDQLNAMSGAMVEEILAAIAEAAGDPAIRALVLRGAGGNFMAGADVKAYATQSAEAFRDFQESAGRVYGALEGLPKPVIAAVEGYALGGGFEIALSADLIVAHADARLGLPEVKLGLVPGGGGTQRLARKLGPNRAAELLMTGRFASAQEMASWGVVNRVAEDALAEALALAEQMARHPAGALADLKRLNLAAWQTGLDAGLDAERDAVCALFLSGDGMQRIRDFVARSERKKIEGTKA</sequence>
<dbReference type="PROSITE" id="PS00166">
    <property type="entry name" value="ENOYL_COA_HYDRATASE"/>
    <property type="match status" value="1"/>
</dbReference>
<proteinExistence type="inferred from homology"/>
<dbReference type="InterPro" id="IPR001753">
    <property type="entry name" value="Enoyl-CoA_hydra/iso"/>
</dbReference>
<evidence type="ECO:0000313" key="4">
    <source>
        <dbReference type="EMBL" id="KQK28584.1"/>
    </source>
</evidence>
<evidence type="ECO:0000313" key="6">
    <source>
        <dbReference type="Proteomes" id="UP000051562"/>
    </source>
</evidence>
<dbReference type="GO" id="GO:0006635">
    <property type="term" value="P:fatty acid beta-oxidation"/>
    <property type="evidence" value="ECO:0007669"/>
    <property type="project" value="TreeGrafter"/>
</dbReference>
<protein>
    <submittedName>
        <fullName evidence="5">Enoyl-CoA hydratase</fullName>
    </submittedName>
</protein>
<keyword evidence="2" id="KW-0456">Lyase</keyword>
<organism evidence="4 6">
    <name type="scientific">Bosea thiooxidans</name>
    <dbReference type="NCBI Taxonomy" id="53254"/>
    <lineage>
        <taxon>Bacteria</taxon>
        <taxon>Pseudomonadati</taxon>
        <taxon>Pseudomonadota</taxon>
        <taxon>Alphaproteobacteria</taxon>
        <taxon>Hyphomicrobiales</taxon>
        <taxon>Boseaceae</taxon>
        <taxon>Bosea</taxon>
    </lineage>
</organism>
<evidence type="ECO:0000313" key="5">
    <source>
        <dbReference type="EMBL" id="SKC13943.1"/>
    </source>
</evidence>
<dbReference type="GO" id="GO:0016829">
    <property type="term" value="F:lyase activity"/>
    <property type="evidence" value="ECO:0007669"/>
    <property type="project" value="UniProtKB-KW"/>
</dbReference>
<dbReference type="CDD" id="cd06558">
    <property type="entry name" value="crotonase-like"/>
    <property type="match status" value="1"/>
</dbReference>
<evidence type="ECO:0000256" key="1">
    <source>
        <dbReference type="ARBA" id="ARBA00005254"/>
    </source>
</evidence>
<dbReference type="InterPro" id="IPR029045">
    <property type="entry name" value="ClpP/crotonase-like_dom_sf"/>
</dbReference>
<accession>A0A0Q3I0X0</accession>
<dbReference type="Pfam" id="PF00378">
    <property type="entry name" value="ECH_1"/>
    <property type="match status" value="1"/>
</dbReference>
<dbReference type="AlphaFoldDB" id="A0A0Q3I0X0"/>
<evidence type="ECO:0000256" key="2">
    <source>
        <dbReference type="ARBA" id="ARBA00023239"/>
    </source>
</evidence>
<dbReference type="PANTHER" id="PTHR11941:SF54">
    <property type="entry name" value="ENOYL-COA HYDRATASE, MITOCHONDRIAL"/>
    <property type="match status" value="1"/>
</dbReference>
<gene>
    <name evidence="4" type="ORF">ARD30_06660</name>
    <name evidence="5" type="ORF">SAMN05660750_04641</name>
</gene>
<dbReference type="EMBL" id="FUYX01000018">
    <property type="protein sequence ID" value="SKC13943.1"/>
    <property type="molecule type" value="Genomic_DNA"/>
</dbReference>
<dbReference type="PANTHER" id="PTHR11941">
    <property type="entry name" value="ENOYL-COA HYDRATASE-RELATED"/>
    <property type="match status" value="1"/>
</dbReference>
<dbReference type="Proteomes" id="UP000051562">
    <property type="component" value="Unassembled WGS sequence"/>
</dbReference>
<reference evidence="5 7" key="2">
    <citation type="submission" date="2017-02" db="EMBL/GenBank/DDBJ databases">
        <authorList>
            <person name="Peterson S.W."/>
        </authorList>
    </citation>
    <scope>NUCLEOTIDE SEQUENCE [LARGE SCALE GENOMIC DNA]</scope>
    <source>
        <strain evidence="5 7">DSM 9653</strain>
    </source>
</reference>
<dbReference type="Proteomes" id="UP000190130">
    <property type="component" value="Unassembled WGS sequence"/>
</dbReference>
<dbReference type="EMBL" id="LMAR01000067">
    <property type="protein sequence ID" value="KQK28584.1"/>
    <property type="molecule type" value="Genomic_DNA"/>
</dbReference>
<name>A0A0Q3I0X0_9HYPH</name>
<evidence type="ECO:0000256" key="3">
    <source>
        <dbReference type="RuleBase" id="RU003707"/>
    </source>
</evidence>
<comment type="similarity">
    <text evidence="1 3">Belongs to the enoyl-CoA hydratase/isomerase family.</text>
</comment>
<dbReference type="FunFam" id="3.90.226.10:FF:000009">
    <property type="entry name" value="Carnitinyl-CoA dehydratase"/>
    <property type="match status" value="1"/>
</dbReference>
<dbReference type="SUPFAM" id="SSF52096">
    <property type="entry name" value="ClpP/crotonase"/>
    <property type="match status" value="1"/>
</dbReference>